<dbReference type="PANTHER" id="PTHR33240:SF15">
    <property type="entry name" value="GAG-PRO-LIKE PROTEIN"/>
    <property type="match status" value="1"/>
</dbReference>
<evidence type="ECO:0000313" key="1">
    <source>
        <dbReference type="EMBL" id="KAL0314960.1"/>
    </source>
</evidence>
<dbReference type="PANTHER" id="PTHR33240">
    <property type="entry name" value="OS08G0508500 PROTEIN"/>
    <property type="match status" value="1"/>
</dbReference>
<comment type="caution">
    <text evidence="1">The sequence shown here is derived from an EMBL/GenBank/DDBJ whole genome shotgun (WGS) entry which is preliminary data.</text>
</comment>
<protein>
    <submittedName>
        <fullName evidence="1">Uncharacterized protein</fullName>
    </submittedName>
</protein>
<proteinExistence type="predicted"/>
<gene>
    <name evidence="1" type="ORF">Sangu_2340400</name>
</gene>
<reference evidence="1" key="1">
    <citation type="submission" date="2020-06" db="EMBL/GenBank/DDBJ databases">
        <authorList>
            <person name="Li T."/>
            <person name="Hu X."/>
            <person name="Zhang T."/>
            <person name="Song X."/>
            <person name="Zhang H."/>
            <person name="Dai N."/>
            <person name="Sheng W."/>
            <person name="Hou X."/>
            <person name="Wei L."/>
        </authorList>
    </citation>
    <scope>NUCLEOTIDE SEQUENCE</scope>
    <source>
        <strain evidence="1">G01</strain>
        <tissue evidence="1">Leaf</tissue>
    </source>
</reference>
<organism evidence="1">
    <name type="scientific">Sesamum angustifolium</name>
    <dbReference type="NCBI Taxonomy" id="2727405"/>
    <lineage>
        <taxon>Eukaryota</taxon>
        <taxon>Viridiplantae</taxon>
        <taxon>Streptophyta</taxon>
        <taxon>Embryophyta</taxon>
        <taxon>Tracheophyta</taxon>
        <taxon>Spermatophyta</taxon>
        <taxon>Magnoliopsida</taxon>
        <taxon>eudicotyledons</taxon>
        <taxon>Gunneridae</taxon>
        <taxon>Pentapetalae</taxon>
        <taxon>asterids</taxon>
        <taxon>lamiids</taxon>
        <taxon>Lamiales</taxon>
        <taxon>Pedaliaceae</taxon>
        <taxon>Sesamum</taxon>
    </lineage>
</organism>
<reference evidence="1" key="2">
    <citation type="journal article" date="2024" name="Plant">
        <title>Genomic evolution and insights into agronomic trait innovations of Sesamum species.</title>
        <authorList>
            <person name="Miao H."/>
            <person name="Wang L."/>
            <person name="Qu L."/>
            <person name="Liu H."/>
            <person name="Sun Y."/>
            <person name="Le M."/>
            <person name="Wang Q."/>
            <person name="Wei S."/>
            <person name="Zheng Y."/>
            <person name="Lin W."/>
            <person name="Duan Y."/>
            <person name="Cao H."/>
            <person name="Xiong S."/>
            <person name="Wang X."/>
            <person name="Wei L."/>
            <person name="Li C."/>
            <person name="Ma Q."/>
            <person name="Ju M."/>
            <person name="Zhao R."/>
            <person name="Li G."/>
            <person name="Mu C."/>
            <person name="Tian Q."/>
            <person name="Mei H."/>
            <person name="Zhang T."/>
            <person name="Gao T."/>
            <person name="Zhang H."/>
        </authorList>
    </citation>
    <scope>NUCLEOTIDE SEQUENCE</scope>
    <source>
        <strain evidence="1">G01</strain>
    </source>
</reference>
<dbReference type="EMBL" id="JACGWK010000015">
    <property type="protein sequence ID" value="KAL0314960.1"/>
    <property type="molecule type" value="Genomic_DNA"/>
</dbReference>
<name>A0AAW2L7A0_9LAMI</name>
<sequence>MDAPLEAMDTSLYGFVGEVVHPRGMVSRPLTLGTTSLRKTCVLKFPVVDIPYAYNVFLGRPTLNTFRAVISTYHIKIKFLVIEGVGEAQPNALQARKC</sequence>
<accession>A0AAW2L7A0</accession>
<dbReference type="AlphaFoldDB" id="A0AAW2L7A0"/>